<dbReference type="GO" id="GO:0003677">
    <property type="term" value="F:DNA binding"/>
    <property type="evidence" value="ECO:0007669"/>
    <property type="project" value="InterPro"/>
</dbReference>
<evidence type="ECO:0000313" key="2">
    <source>
        <dbReference type="EMBL" id="OQB41310.1"/>
    </source>
</evidence>
<dbReference type="GO" id="GO:0000150">
    <property type="term" value="F:DNA strand exchange activity"/>
    <property type="evidence" value="ECO:0007669"/>
    <property type="project" value="InterPro"/>
</dbReference>
<name>A0A1V5ZM14_9BACT</name>
<dbReference type="SUPFAM" id="SSF53041">
    <property type="entry name" value="Resolvase-like"/>
    <property type="match status" value="1"/>
</dbReference>
<dbReference type="PROSITE" id="PS51736">
    <property type="entry name" value="RECOMBINASES_3"/>
    <property type="match status" value="1"/>
</dbReference>
<dbReference type="InterPro" id="IPR006119">
    <property type="entry name" value="Resolv_N"/>
</dbReference>
<protein>
    <recommendedName>
        <fullName evidence="1">Resolvase/invertase-type recombinase catalytic domain-containing protein</fullName>
    </recommendedName>
</protein>
<evidence type="ECO:0000259" key="1">
    <source>
        <dbReference type="PROSITE" id="PS51736"/>
    </source>
</evidence>
<dbReference type="AlphaFoldDB" id="A0A1V5ZM14"/>
<dbReference type="Proteomes" id="UP000485621">
    <property type="component" value="Unassembled WGS sequence"/>
</dbReference>
<comment type="caution">
    <text evidence="2">The sequence shown here is derived from an EMBL/GenBank/DDBJ whole genome shotgun (WGS) entry which is preliminary data.</text>
</comment>
<dbReference type="Pfam" id="PF00239">
    <property type="entry name" value="Resolvase"/>
    <property type="match status" value="1"/>
</dbReference>
<proteinExistence type="predicted"/>
<dbReference type="Gene3D" id="3.40.50.1390">
    <property type="entry name" value="Resolvase, N-terminal catalytic domain"/>
    <property type="match status" value="1"/>
</dbReference>
<dbReference type="EMBL" id="MWDB01000019">
    <property type="protein sequence ID" value="OQB41310.1"/>
    <property type="molecule type" value="Genomic_DNA"/>
</dbReference>
<dbReference type="InterPro" id="IPR036162">
    <property type="entry name" value="Resolvase-like_N_sf"/>
</dbReference>
<accession>A0A1V5ZM14</accession>
<gene>
    <name evidence="2" type="ORF">BWY04_00900</name>
</gene>
<organism evidence="2">
    <name type="scientific">candidate division CPR1 bacterium ADurb.Bin160</name>
    <dbReference type="NCBI Taxonomy" id="1852826"/>
    <lineage>
        <taxon>Bacteria</taxon>
        <taxon>candidate division CPR1</taxon>
    </lineage>
</organism>
<reference evidence="2" key="1">
    <citation type="submission" date="2017-02" db="EMBL/GenBank/DDBJ databases">
        <title>Delving into the versatile metabolic prowess of the omnipresent phylum Bacteroidetes.</title>
        <authorList>
            <person name="Nobu M.K."/>
            <person name="Mei R."/>
            <person name="Narihiro T."/>
            <person name="Kuroda K."/>
            <person name="Liu W.-T."/>
        </authorList>
    </citation>
    <scope>NUCLEOTIDE SEQUENCE</scope>
    <source>
        <strain evidence="2">ADurb.Bin160</strain>
    </source>
</reference>
<sequence>MNRRGLLDSIEYLKKENKKYLKIQYFLCTEVSRISRSEDTSQTEDLKKRIESTGVDIITTYTGRNISSLNVNDSFITDIDIAIAKSERLRIRERSLNGAKAKLLS</sequence>
<feature type="domain" description="Resolvase/invertase-type recombinase catalytic" evidence="1">
    <location>
        <begin position="1"/>
        <end position="105"/>
    </location>
</feature>